<comment type="subcellular location">
    <subcellularLocation>
        <location evidence="1">Cell membrane</location>
        <topology evidence="1">Multi-pass membrane protein</topology>
    </subcellularLocation>
</comment>
<dbReference type="Pfam" id="PF01810">
    <property type="entry name" value="LysE"/>
    <property type="match status" value="1"/>
</dbReference>
<evidence type="ECO:0000313" key="7">
    <source>
        <dbReference type="EMBL" id="PRY94174.1"/>
    </source>
</evidence>
<reference evidence="7 8" key="1">
    <citation type="submission" date="2018-03" db="EMBL/GenBank/DDBJ databases">
        <title>Genomic Encyclopedia of Archaeal and Bacterial Type Strains, Phase II (KMG-II): from individual species to whole genera.</title>
        <authorList>
            <person name="Goeker M."/>
        </authorList>
    </citation>
    <scope>NUCLEOTIDE SEQUENCE [LARGE SCALE GENOMIC DNA]</scope>
    <source>
        <strain evidence="7 8">DSM 100212</strain>
    </source>
</reference>
<evidence type="ECO:0000313" key="8">
    <source>
        <dbReference type="Proteomes" id="UP000238392"/>
    </source>
</evidence>
<evidence type="ECO:0000256" key="4">
    <source>
        <dbReference type="ARBA" id="ARBA00022989"/>
    </source>
</evidence>
<dbReference type="RefSeq" id="WP_342753468.1">
    <property type="nucleotide sequence ID" value="NZ_PVTQ01000001.1"/>
</dbReference>
<evidence type="ECO:0000256" key="3">
    <source>
        <dbReference type="ARBA" id="ARBA00022692"/>
    </source>
</evidence>
<dbReference type="PANTHER" id="PTHR30086:SF19">
    <property type="entry name" value="THREONINE EFFLUX PROTEIN"/>
    <property type="match status" value="1"/>
</dbReference>
<dbReference type="Proteomes" id="UP000238392">
    <property type="component" value="Unassembled WGS sequence"/>
</dbReference>
<keyword evidence="3 6" id="KW-0812">Transmembrane</keyword>
<evidence type="ECO:0000256" key="6">
    <source>
        <dbReference type="SAM" id="Phobius"/>
    </source>
</evidence>
<proteinExistence type="predicted"/>
<dbReference type="GO" id="GO:0005886">
    <property type="term" value="C:plasma membrane"/>
    <property type="evidence" value="ECO:0007669"/>
    <property type="project" value="UniProtKB-SubCell"/>
</dbReference>
<keyword evidence="5 6" id="KW-0472">Membrane</keyword>
<keyword evidence="8" id="KW-1185">Reference proteome</keyword>
<dbReference type="PANTHER" id="PTHR30086">
    <property type="entry name" value="ARGININE EXPORTER PROTEIN ARGO"/>
    <property type="match status" value="1"/>
</dbReference>
<dbReference type="InterPro" id="IPR001123">
    <property type="entry name" value="LeuE-type"/>
</dbReference>
<evidence type="ECO:0000256" key="1">
    <source>
        <dbReference type="ARBA" id="ARBA00004651"/>
    </source>
</evidence>
<protein>
    <submittedName>
        <fullName evidence="7">Threonine/homoserine/homoserine lactone efflux protein</fullName>
    </submittedName>
</protein>
<keyword evidence="2" id="KW-1003">Cell membrane</keyword>
<accession>A0A2T0X5M6</accession>
<feature type="transmembrane region" description="Helical" evidence="6">
    <location>
        <begin position="40"/>
        <end position="63"/>
    </location>
</feature>
<comment type="caution">
    <text evidence="7">The sequence shown here is derived from an EMBL/GenBank/DDBJ whole genome shotgun (WGS) entry which is preliminary data.</text>
</comment>
<dbReference type="AlphaFoldDB" id="A0A2T0X5M6"/>
<gene>
    <name evidence="7" type="ORF">CLV74_101309</name>
</gene>
<keyword evidence="4 6" id="KW-1133">Transmembrane helix</keyword>
<dbReference type="GO" id="GO:0015171">
    <property type="term" value="F:amino acid transmembrane transporter activity"/>
    <property type="evidence" value="ECO:0007669"/>
    <property type="project" value="TreeGrafter"/>
</dbReference>
<sequence length="203" mass="21348">MLSVLLPVFAVHLVAAMSPGPAVLMTVRVAMVRGMQAASALSIGIALGAVVWATAAILGLAALFEIAPKLLIAFKAVGASYLLWCAYKMWRGARAPMEIAPITGPAPSGLRSFLLGLGIQLSNPKPAVFFGAVFVSVVPAHADATTFAAILGIVFLNEALWNIFIARVFSLERTRAGYIRLKTPIDRMLGGMLAALGFKIALT</sequence>
<feature type="transmembrane region" description="Helical" evidence="6">
    <location>
        <begin position="144"/>
        <end position="164"/>
    </location>
</feature>
<name>A0A2T0X5M6_9RHOB</name>
<evidence type="ECO:0000256" key="5">
    <source>
        <dbReference type="ARBA" id="ARBA00023136"/>
    </source>
</evidence>
<organism evidence="7 8">
    <name type="scientific">Donghicola tyrosinivorans</name>
    <dbReference type="NCBI Taxonomy" id="1652492"/>
    <lineage>
        <taxon>Bacteria</taxon>
        <taxon>Pseudomonadati</taxon>
        <taxon>Pseudomonadota</taxon>
        <taxon>Alphaproteobacteria</taxon>
        <taxon>Rhodobacterales</taxon>
        <taxon>Roseobacteraceae</taxon>
        <taxon>Donghicola</taxon>
    </lineage>
</organism>
<evidence type="ECO:0000256" key="2">
    <source>
        <dbReference type="ARBA" id="ARBA00022475"/>
    </source>
</evidence>
<feature type="transmembrane region" description="Helical" evidence="6">
    <location>
        <begin position="70"/>
        <end position="90"/>
    </location>
</feature>
<dbReference type="EMBL" id="PVTQ01000001">
    <property type="protein sequence ID" value="PRY94174.1"/>
    <property type="molecule type" value="Genomic_DNA"/>
</dbReference>